<protein>
    <submittedName>
        <fullName evidence="1">Uncharacterized protein</fullName>
    </submittedName>
</protein>
<dbReference type="EMBL" id="GIKN01007463">
    <property type="protein sequence ID" value="NIE49736.1"/>
    <property type="molecule type" value="Transcribed_RNA"/>
</dbReference>
<evidence type="ECO:0000313" key="1">
    <source>
        <dbReference type="EMBL" id="NIE49736.1"/>
    </source>
</evidence>
<sequence>MFVCRFLQNEIFSLAGNTVSQECLQNTGSATNGFAPLRRCGSIRLRKVQNNTSIRGCVSLLRGMLEVCRESCPVNLYSRLYVLIVFLVHSRQQRESHENRYAVCSFFLLVNVVKKPFKCGFRVSPSCTELDT</sequence>
<organism evidence="1">
    <name type="scientific">Rhipicephalus microplus</name>
    <name type="common">Cattle tick</name>
    <name type="synonym">Boophilus microplus</name>
    <dbReference type="NCBI Taxonomy" id="6941"/>
    <lineage>
        <taxon>Eukaryota</taxon>
        <taxon>Metazoa</taxon>
        <taxon>Ecdysozoa</taxon>
        <taxon>Arthropoda</taxon>
        <taxon>Chelicerata</taxon>
        <taxon>Arachnida</taxon>
        <taxon>Acari</taxon>
        <taxon>Parasitiformes</taxon>
        <taxon>Ixodida</taxon>
        <taxon>Ixodoidea</taxon>
        <taxon>Ixodidae</taxon>
        <taxon>Rhipicephalinae</taxon>
        <taxon>Rhipicephalus</taxon>
        <taxon>Boophilus</taxon>
    </lineage>
</organism>
<dbReference type="AlphaFoldDB" id="A0A6G5AHP7"/>
<proteinExistence type="predicted"/>
<accession>A0A6G5AHP7</accession>
<name>A0A6G5AHP7_RHIMP</name>
<reference evidence="1" key="1">
    <citation type="submission" date="2020-03" db="EMBL/GenBank/DDBJ databases">
        <title>A transcriptome and proteome of the tick Rhipicephalus microplus shaped by the genetic composition of its hosts and developmental stage.</title>
        <authorList>
            <person name="Garcia G.R."/>
            <person name="Ribeiro J.M.C."/>
            <person name="Maruyama S.R."/>
            <person name="Gardinasse L.G."/>
            <person name="Nelson K."/>
            <person name="Ferreira B.R."/>
            <person name="Andrade T.G."/>
            <person name="Santos I.K.F.M."/>
        </authorList>
    </citation>
    <scope>NUCLEOTIDE SEQUENCE</scope>
    <source>
        <strain evidence="1">NSGR</strain>
        <tissue evidence="1">Salivary glands</tissue>
    </source>
</reference>